<dbReference type="EMBL" id="CP046916">
    <property type="protein sequence ID" value="QGZ66012.1"/>
    <property type="molecule type" value="Genomic_DNA"/>
</dbReference>
<reference evidence="1 2" key="1">
    <citation type="submission" date="2019-12" db="EMBL/GenBank/DDBJ databases">
        <title>Paraburkholderia acidiphila 7Q-K02 sp. nov and Paraburkholderia acidisoli DHF22 sp. nov., two strains isolated from forest soil.</title>
        <authorList>
            <person name="Gao Z."/>
            <person name="Qiu L."/>
        </authorList>
    </citation>
    <scope>NUCLEOTIDE SEQUENCE [LARGE SCALE GENOMIC DNA]</scope>
    <source>
        <strain evidence="1 2">DHF22</strain>
    </source>
</reference>
<keyword evidence="2" id="KW-1185">Reference proteome</keyword>
<dbReference type="Proteomes" id="UP000433577">
    <property type="component" value="Chromosome 4"/>
</dbReference>
<organism evidence="1 2">
    <name type="scientific">Paraburkholderia acidisoli</name>
    <dbReference type="NCBI Taxonomy" id="2571748"/>
    <lineage>
        <taxon>Bacteria</taxon>
        <taxon>Pseudomonadati</taxon>
        <taxon>Pseudomonadota</taxon>
        <taxon>Betaproteobacteria</taxon>
        <taxon>Burkholderiales</taxon>
        <taxon>Burkholderiaceae</taxon>
        <taxon>Paraburkholderia</taxon>
    </lineage>
</organism>
<name>A0A7Z2GQI3_9BURK</name>
<dbReference type="KEGG" id="pacs:FAZ98_29795"/>
<dbReference type="RefSeq" id="WP_158957042.1">
    <property type="nucleotide sequence ID" value="NZ_CP046916.1"/>
</dbReference>
<proteinExistence type="predicted"/>
<evidence type="ECO:0000313" key="1">
    <source>
        <dbReference type="EMBL" id="QGZ66012.1"/>
    </source>
</evidence>
<gene>
    <name evidence="1" type="ORF">FAZ98_29795</name>
</gene>
<sequence>MAAQYAQAMRGEAQRVFAPFLCVTIIRLSEARGKARRKNLANNACEKARPFHIDETTARHTAARDHGVKALTQGKPGEKTVNAAIKL</sequence>
<dbReference type="AlphaFoldDB" id="A0A7Z2GQI3"/>
<evidence type="ECO:0000313" key="2">
    <source>
        <dbReference type="Proteomes" id="UP000433577"/>
    </source>
</evidence>
<protein>
    <submittedName>
        <fullName evidence="1">Uncharacterized protein</fullName>
    </submittedName>
</protein>
<accession>A0A7Z2GQI3</accession>